<dbReference type="GO" id="GO:0015891">
    <property type="term" value="P:siderophore transport"/>
    <property type="evidence" value="ECO:0007669"/>
    <property type="project" value="InterPro"/>
</dbReference>
<evidence type="ECO:0000256" key="2">
    <source>
        <dbReference type="ARBA" id="ARBA00009810"/>
    </source>
</evidence>
<keyword evidence="10 15" id="KW-0798">TonB box</keyword>
<comment type="similarity">
    <text evidence="2 14 15">Belongs to the TonB-dependent receptor family.</text>
</comment>
<dbReference type="PANTHER" id="PTHR32552">
    <property type="entry name" value="FERRICHROME IRON RECEPTOR-RELATED"/>
    <property type="match status" value="1"/>
</dbReference>
<keyword evidence="5" id="KW-0410">Iron transport</keyword>
<keyword evidence="3 14" id="KW-0813">Transport</keyword>
<dbReference type="Gene3D" id="2.40.170.20">
    <property type="entry name" value="TonB-dependent receptor, beta-barrel domain"/>
    <property type="match status" value="1"/>
</dbReference>
<protein>
    <submittedName>
        <fullName evidence="19">TonB-dependent receptor</fullName>
    </submittedName>
</protein>
<dbReference type="Gene3D" id="2.170.130.10">
    <property type="entry name" value="TonB-dependent receptor, plug domain"/>
    <property type="match status" value="1"/>
</dbReference>
<evidence type="ECO:0000256" key="3">
    <source>
        <dbReference type="ARBA" id="ARBA00022448"/>
    </source>
</evidence>
<evidence type="ECO:0000256" key="16">
    <source>
        <dbReference type="SAM" id="SignalP"/>
    </source>
</evidence>
<evidence type="ECO:0000256" key="13">
    <source>
        <dbReference type="ARBA" id="ARBA00023237"/>
    </source>
</evidence>
<dbReference type="Proteomes" id="UP000664034">
    <property type="component" value="Unassembled WGS sequence"/>
</dbReference>
<dbReference type="Gene3D" id="2.60.40.1120">
    <property type="entry name" value="Carboxypeptidase-like, regulatory domain"/>
    <property type="match status" value="1"/>
</dbReference>
<dbReference type="Pfam" id="PF07715">
    <property type="entry name" value="Plug"/>
    <property type="match status" value="1"/>
</dbReference>
<dbReference type="NCBIfam" id="TIGR01783">
    <property type="entry name" value="TonB-siderophor"/>
    <property type="match status" value="1"/>
</dbReference>
<dbReference type="PROSITE" id="PS52016">
    <property type="entry name" value="TONB_DEPENDENT_REC_3"/>
    <property type="match status" value="1"/>
</dbReference>
<evidence type="ECO:0000256" key="4">
    <source>
        <dbReference type="ARBA" id="ARBA00022452"/>
    </source>
</evidence>
<evidence type="ECO:0000256" key="8">
    <source>
        <dbReference type="ARBA" id="ARBA00023004"/>
    </source>
</evidence>
<dbReference type="InterPro" id="IPR037066">
    <property type="entry name" value="Plug_dom_sf"/>
</dbReference>
<dbReference type="GO" id="GO:0030246">
    <property type="term" value="F:carbohydrate binding"/>
    <property type="evidence" value="ECO:0007669"/>
    <property type="project" value="InterPro"/>
</dbReference>
<keyword evidence="11 14" id="KW-0472">Membrane</keyword>
<gene>
    <name evidence="19" type="ORF">J2I47_23010</name>
</gene>
<evidence type="ECO:0000256" key="9">
    <source>
        <dbReference type="ARBA" id="ARBA00023065"/>
    </source>
</evidence>
<evidence type="ECO:0000256" key="10">
    <source>
        <dbReference type="ARBA" id="ARBA00023077"/>
    </source>
</evidence>
<evidence type="ECO:0000313" key="19">
    <source>
        <dbReference type="EMBL" id="MBO0939438.1"/>
    </source>
</evidence>
<evidence type="ECO:0000256" key="5">
    <source>
        <dbReference type="ARBA" id="ARBA00022496"/>
    </source>
</evidence>
<dbReference type="GO" id="GO:0015344">
    <property type="term" value="F:siderophore uptake transmembrane transporter activity"/>
    <property type="evidence" value="ECO:0007669"/>
    <property type="project" value="TreeGrafter"/>
</dbReference>
<comment type="caution">
    <text evidence="19">The sequence shown here is derived from an EMBL/GenBank/DDBJ whole genome shotgun (WGS) entry which is preliminary data.</text>
</comment>
<keyword evidence="20" id="KW-1185">Reference proteome</keyword>
<proteinExistence type="inferred from homology"/>
<dbReference type="GO" id="GO:0038023">
    <property type="term" value="F:signaling receptor activity"/>
    <property type="evidence" value="ECO:0007669"/>
    <property type="project" value="InterPro"/>
</dbReference>
<dbReference type="GO" id="GO:0009279">
    <property type="term" value="C:cell outer membrane"/>
    <property type="evidence" value="ECO:0007669"/>
    <property type="project" value="UniProtKB-SubCell"/>
</dbReference>
<dbReference type="CDD" id="cd01347">
    <property type="entry name" value="ligand_gated_channel"/>
    <property type="match status" value="1"/>
</dbReference>
<dbReference type="Pfam" id="PF00593">
    <property type="entry name" value="TonB_dep_Rec_b-barrel"/>
    <property type="match status" value="1"/>
</dbReference>
<dbReference type="SUPFAM" id="SSF56935">
    <property type="entry name" value="Porins"/>
    <property type="match status" value="1"/>
</dbReference>
<dbReference type="SUPFAM" id="SSF49452">
    <property type="entry name" value="Starch-binding domain-like"/>
    <property type="match status" value="1"/>
</dbReference>
<evidence type="ECO:0000256" key="7">
    <source>
        <dbReference type="ARBA" id="ARBA00022729"/>
    </source>
</evidence>
<feature type="domain" description="TonB-dependent receptor plug" evidence="18">
    <location>
        <begin position="157"/>
        <end position="254"/>
    </location>
</feature>
<feature type="domain" description="TonB-dependent receptor-like beta-barrel" evidence="17">
    <location>
        <begin position="326"/>
        <end position="781"/>
    </location>
</feature>
<dbReference type="InterPro" id="IPR010105">
    <property type="entry name" value="TonB_sidphr_rcpt"/>
</dbReference>
<dbReference type="InterPro" id="IPR013784">
    <property type="entry name" value="Carb-bd-like_fold"/>
</dbReference>
<keyword evidence="6 14" id="KW-0812">Transmembrane</keyword>
<feature type="signal peptide" evidence="16">
    <location>
        <begin position="1"/>
        <end position="24"/>
    </location>
</feature>
<evidence type="ECO:0000256" key="6">
    <source>
        <dbReference type="ARBA" id="ARBA00022692"/>
    </source>
</evidence>
<evidence type="ECO:0000256" key="14">
    <source>
        <dbReference type="PROSITE-ProRule" id="PRU01360"/>
    </source>
</evidence>
<dbReference type="InterPro" id="IPR039426">
    <property type="entry name" value="TonB-dep_rcpt-like"/>
</dbReference>
<keyword evidence="7 16" id="KW-0732">Signal</keyword>
<feature type="chain" id="PRO_5037120933" evidence="16">
    <location>
        <begin position="25"/>
        <end position="811"/>
    </location>
</feature>
<evidence type="ECO:0000256" key="11">
    <source>
        <dbReference type="ARBA" id="ARBA00023136"/>
    </source>
</evidence>
<keyword evidence="13 14" id="KW-0998">Cell outer membrane</keyword>
<keyword evidence="4 14" id="KW-1134">Transmembrane beta strand</keyword>
<organism evidence="19 20">
    <name type="scientific">Fibrella rubiginis</name>
    <dbReference type="NCBI Taxonomy" id="2817060"/>
    <lineage>
        <taxon>Bacteria</taxon>
        <taxon>Pseudomonadati</taxon>
        <taxon>Bacteroidota</taxon>
        <taxon>Cytophagia</taxon>
        <taxon>Cytophagales</taxon>
        <taxon>Spirosomataceae</taxon>
        <taxon>Fibrella</taxon>
    </lineage>
</organism>
<dbReference type="InterPro" id="IPR012910">
    <property type="entry name" value="Plug_dom"/>
</dbReference>
<dbReference type="PANTHER" id="PTHR32552:SF68">
    <property type="entry name" value="FERRICHROME OUTER MEMBRANE TRANSPORTER_PHAGE RECEPTOR"/>
    <property type="match status" value="1"/>
</dbReference>
<evidence type="ECO:0000313" key="20">
    <source>
        <dbReference type="Proteomes" id="UP000664034"/>
    </source>
</evidence>
<evidence type="ECO:0000256" key="1">
    <source>
        <dbReference type="ARBA" id="ARBA00004571"/>
    </source>
</evidence>
<comment type="subcellular location">
    <subcellularLocation>
        <location evidence="1 14">Cell outer membrane</location>
        <topology evidence="1 14">Multi-pass membrane protein</topology>
    </subcellularLocation>
</comment>
<dbReference type="InterPro" id="IPR000531">
    <property type="entry name" value="Beta-barrel_TonB"/>
</dbReference>
<evidence type="ECO:0000259" key="18">
    <source>
        <dbReference type="Pfam" id="PF07715"/>
    </source>
</evidence>
<evidence type="ECO:0000256" key="12">
    <source>
        <dbReference type="ARBA" id="ARBA00023170"/>
    </source>
</evidence>
<dbReference type="InterPro" id="IPR036942">
    <property type="entry name" value="Beta-barrel_TonB_sf"/>
</dbReference>
<dbReference type="AlphaFoldDB" id="A0A939GN16"/>
<name>A0A939GN16_9BACT</name>
<sequence>MNQRIHLIAPLFALFFASSGVTFASNIASSSTCGSFFVDNDDDDQQHGSVKGRIITQDGQPAAFVTISVKGTAKGTTTSDDGSYQLRHLTIGEHTLVMSFVGLQTQKQTVTVQPGQTTQLDLTLQETAQQLGEVQVRGYKSANQVPVSVGKVAIKPLDLPQSVAVIDRDVLDRQQTLRLSDVLMNTNGVYVMGATGGYQEEIAGRGFAFNSSNTFKNGVRYNNGVMPEISSLERVEVLKGSAAILFGNVAAGGILNLVTKKPRFESGGQVAMRVGSFGFYKPSFDVYGGISQNVALRLNGTYENSRSFRDEVKGERIYVNPSLLVKLGNRTELLLEADYLKDSRTLDFGIGAINYTIPNIPRDRFLGTSWGYNRIEQASTTATLTHRLNDVWQVRATGGMQNFTSDLFGILRPNGNNQFIKTNGDWVRGLQRTGINETYWIGQVDLTGIFSTGGIKHTLLIGADADQYRTNTTAYTNLAVYDTINVFNPAKFRLRNDIPTLTARQLTQAPINRAGVYVQDLIALSEKWKVLAGLRWSYQQTGSTVTTLADSKASTVTTFDDAFTPRLGLVYQPRQTTALFVSYANSFAVNTGVDVAGNALPPSFINQYEAGIKNDLFNGFLSANATVYQIKNSNLAQTSLQNGNTNTNIKELAGEVTSRGVEVDVKSKTMRGISFLAGYSYNETRYTQSNTYIVGSLLRYNPNHTANASVFYTVQRSGFGQGVQLGLTAFYMGERMAGRSTRTTVANDAFRLIPLPAYSQLNASVGYVRPRYAIRANMTNLFDVLSYNVHDDNSINPIAPRQVSATLSWNW</sequence>
<keyword evidence="12 19" id="KW-0675">Receptor</keyword>
<accession>A0A939GN16</accession>
<dbReference type="RefSeq" id="WP_207366964.1">
    <property type="nucleotide sequence ID" value="NZ_JAFMYV010000014.1"/>
</dbReference>
<reference evidence="19" key="1">
    <citation type="submission" date="2021-03" db="EMBL/GenBank/DDBJ databases">
        <title>Fibrella sp. HMF5335 genome sequencing and assembly.</title>
        <authorList>
            <person name="Kang H."/>
            <person name="Kim H."/>
            <person name="Bae S."/>
            <person name="Joh K."/>
        </authorList>
    </citation>
    <scope>NUCLEOTIDE SEQUENCE</scope>
    <source>
        <strain evidence="19">HMF5335</strain>
    </source>
</reference>
<keyword evidence="9" id="KW-0406">Ion transport</keyword>
<dbReference type="EMBL" id="JAFMYV010000014">
    <property type="protein sequence ID" value="MBO0939438.1"/>
    <property type="molecule type" value="Genomic_DNA"/>
</dbReference>
<keyword evidence="8" id="KW-0408">Iron</keyword>
<dbReference type="Pfam" id="PF13715">
    <property type="entry name" value="CarbopepD_reg_2"/>
    <property type="match status" value="1"/>
</dbReference>
<evidence type="ECO:0000256" key="15">
    <source>
        <dbReference type="RuleBase" id="RU003357"/>
    </source>
</evidence>
<evidence type="ECO:0000259" key="17">
    <source>
        <dbReference type="Pfam" id="PF00593"/>
    </source>
</evidence>